<feature type="compositionally biased region" description="Low complexity" evidence="1">
    <location>
        <begin position="635"/>
        <end position="655"/>
    </location>
</feature>
<dbReference type="STRING" id="1555241.A0A4P9XFE3"/>
<feature type="region of interest" description="Disordered" evidence="1">
    <location>
        <begin position="144"/>
        <end position="176"/>
    </location>
</feature>
<dbReference type="Proteomes" id="UP000274922">
    <property type="component" value="Unassembled WGS sequence"/>
</dbReference>
<accession>A0A4P9XFE3</accession>
<reference evidence="3" key="1">
    <citation type="journal article" date="2018" name="Nat. Microbiol.">
        <title>Leveraging single-cell genomics to expand the fungal tree of life.</title>
        <authorList>
            <person name="Ahrendt S.R."/>
            <person name="Quandt C.A."/>
            <person name="Ciobanu D."/>
            <person name="Clum A."/>
            <person name="Salamov A."/>
            <person name="Andreopoulos B."/>
            <person name="Cheng J.F."/>
            <person name="Woyke T."/>
            <person name="Pelin A."/>
            <person name="Henrissat B."/>
            <person name="Reynolds N.K."/>
            <person name="Benny G.L."/>
            <person name="Smith M.E."/>
            <person name="James T.Y."/>
            <person name="Grigoriev I.V."/>
        </authorList>
    </citation>
    <scope>NUCLEOTIDE SEQUENCE [LARGE SCALE GENOMIC DNA]</scope>
    <source>
        <strain evidence="3">ATCC 52028</strain>
    </source>
</reference>
<organism evidence="2 3">
    <name type="scientific">Caulochytrium protostelioides</name>
    <dbReference type="NCBI Taxonomy" id="1555241"/>
    <lineage>
        <taxon>Eukaryota</taxon>
        <taxon>Fungi</taxon>
        <taxon>Fungi incertae sedis</taxon>
        <taxon>Chytridiomycota</taxon>
        <taxon>Chytridiomycota incertae sedis</taxon>
        <taxon>Chytridiomycetes</taxon>
        <taxon>Caulochytriales</taxon>
        <taxon>Caulochytriaceae</taxon>
        <taxon>Caulochytrium</taxon>
    </lineage>
</organism>
<dbReference type="EMBL" id="ML014111">
    <property type="protein sequence ID" value="RKP04292.1"/>
    <property type="molecule type" value="Genomic_DNA"/>
</dbReference>
<dbReference type="OrthoDB" id="3269380at2759"/>
<name>A0A4P9XFE3_9FUNG</name>
<feature type="region of interest" description="Disordered" evidence="1">
    <location>
        <begin position="568"/>
        <end position="684"/>
    </location>
</feature>
<feature type="region of interest" description="Disordered" evidence="1">
    <location>
        <begin position="1053"/>
        <end position="1097"/>
    </location>
</feature>
<feature type="compositionally biased region" description="Low complexity" evidence="1">
    <location>
        <begin position="574"/>
        <end position="593"/>
    </location>
</feature>
<evidence type="ECO:0000313" key="2">
    <source>
        <dbReference type="EMBL" id="RKP04292.1"/>
    </source>
</evidence>
<feature type="region of interest" description="Disordered" evidence="1">
    <location>
        <begin position="729"/>
        <end position="811"/>
    </location>
</feature>
<evidence type="ECO:0000313" key="3">
    <source>
        <dbReference type="Proteomes" id="UP000274922"/>
    </source>
</evidence>
<gene>
    <name evidence="2" type="ORF">CXG81DRAFT_16271</name>
</gene>
<feature type="compositionally biased region" description="Basic residues" evidence="1">
    <location>
        <begin position="1058"/>
        <end position="1072"/>
    </location>
</feature>
<feature type="compositionally biased region" description="Polar residues" evidence="1">
    <location>
        <begin position="41"/>
        <end position="64"/>
    </location>
</feature>
<feature type="compositionally biased region" description="Low complexity" evidence="1">
    <location>
        <begin position="747"/>
        <end position="771"/>
    </location>
</feature>
<proteinExistence type="predicted"/>
<feature type="compositionally biased region" description="Low complexity" evidence="1">
    <location>
        <begin position="148"/>
        <end position="176"/>
    </location>
</feature>
<feature type="region of interest" description="Disordered" evidence="1">
    <location>
        <begin position="38"/>
        <end position="70"/>
    </location>
</feature>
<sequence>MSPALPVAMMNPDPAAANPAAPSFTPAAAAAVSAGAMTMPQDMNESPMQPQKQVSTSHAAPSSTQQASQCVYQQQQQPIFSQSMNAEFATPPVAAAASFTGFPPSFSSMTGQLDAAMGIPPPPTSQPLFSTFSGPVNPSLTSEMLLPSNGSASSSSASTAVTTGAGSLPASASSTSATAATKRVDDEMAALLQTGHVAMPAAEALSSLAGKATAHRCVPPPPVYASSSSATSSQETLASQKAFSASSASTASGSTTTTATTAAAAATAARRRSSVTAQMPIFSQAASITTPVAHRPAPHAPAMAMSFTSQLQGPSSSGDMHEMGTHASVAHSLGSSVGSLPSHAGSALRTPSLPPASLSASSVMAPFTPTTGPLADTSALASSLNVVEAFLAHPEGMDMLTPELCAPSLFGKQPQPQPSTGRLDRRGSLATASPPQTAAPLLPSGQLGTHPASQSLTPGPTPGVTPAMTPLSQTPVGGSLHAAATAAGAGGMHLTPVDAAMLGTPASSCPGTPAEAMPPAGAAAPSSMSISSQLVNPYFAPQPESSSPAASPLLAASWMNGLAFSPQGSAPSSGYAQGAHPAYAAPHGHTHPYQTHGALTHAHNNPNVSESGAYPFMQHHPTPHHPYANHASPGLPQQLQQQQQQQQMPQQLQQQSHGSSTPMSYPSHSQASRWPSTMASGHASGAVAAGPMYAFAAPTDAKPIINRFPTPPPRPATAPVGRRHHSVDISAGMMPSPLDRPTPLARGATAAGYPGFPGAAGAGQHPQANGPRSPDRSGPLPDLTRKRLSISAKGSKGAFKPPGPPRRASLTVLTPGGTALSSFINGMAMGHPFAGHHRAAGYTRSCTPASSNATSQEPGAMLRRRMSRDAAAEIAEAIHMGLSINGSGTTTPGAASNMAMLRSITPLSSTGSIPERPSSALSNVSLSSPALIASQGPHGSPAVPPSLGEDYRQYKCPKPLCTKAYKNTNGLKYHLERGLCELDVEIAPVFADANGEPSPFGSPFGSQGMDNDNAAVAAAANIKLTHRPYWCRAPGCRKKYKNLNGLKYHVKQQCQHQQHQHQHHCQPQHPHHGPSAALAAAQGPFSPGGYHPGMHAPMPHTMHAMGYGGSLGELPLADVAEDPGQSHPDTMSFMRALSEPQDMNPVHHGGDGHHR</sequence>
<dbReference type="AlphaFoldDB" id="A0A4P9XFE3"/>
<protein>
    <recommendedName>
        <fullName evidence="4">C2H2-type domain-containing protein</fullName>
    </recommendedName>
</protein>
<keyword evidence="3" id="KW-1185">Reference proteome</keyword>
<feature type="region of interest" description="Disordered" evidence="1">
    <location>
        <begin position="407"/>
        <end position="476"/>
    </location>
</feature>
<feature type="compositionally biased region" description="Polar residues" evidence="1">
    <location>
        <begin position="656"/>
        <end position="678"/>
    </location>
</feature>
<evidence type="ECO:0008006" key="4">
    <source>
        <dbReference type="Google" id="ProtNLM"/>
    </source>
</evidence>
<evidence type="ECO:0000256" key="1">
    <source>
        <dbReference type="SAM" id="MobiDB-lite"/>
    </source>
</evidence>